<evidence type="ECO:0008006" key="4">
    <source>
        <dbReference type="Google" id="ProtNLM"/>
    </source>
</evidence>
<gene>
    <name evidence="2" type="ORF">Bealeia1_01878</name>
</gene>
<dbReference type="Proteomes" id="UP001330434">
    <property type="component" value="Chromosome"/>
</dbReference>
<reference evidence="2 3" key="1">
    <citation type="journal article" date="2024" name="Environ. Microbiol.">
        <title>Novel evolutionary insights on the interactions of the Holosporales (Alphaproteobacteria) with eukaryotic hosts from comparative genomics.</title>
        <authorList>
            <person name="Giovannini M."/>
            <person name="Petroni G."/>
            <person name="Castelli M."/>
        </authorList>
    </citation>
    <scope>NUCLEOTIDE SEQUENCE [LARGE SCALE GENOMIC DNA]</scope>
    <source>
        <strain evidence="2 3">US_Bl 15I1</strain>
    </source>
</reference>
<sequence>MKLKIIKLGLSLLFCRLGAIEAQTQACLQCWDACEGTACAIWNGCSFDACSNACVTCQEKCWNSCSQYRGACTGPFWNPHNCLGLDTENRRFVRKRKV</sequence>
<proteinExistence type="predicted"/>
<evidence type="ECO:0000256" key="1">
    <source>
        <dbReference type="SAM" id="SignalP"/>
    </source>
</evidence>
<evidence type="ECO:0000313" key="3">
    <source>
        <dbReference type="Proteomes" id="UP001330434"/>
    </source>
</evidence>
<organism evidence="2 3">
    <name type="scientific">Candidatus Bealeia paramacronuclearis</name>
    <dbReference type="NCBI Taxonomy" id="1921001"/>
    <lineage>
        <taxon>Bacteria</taxon>
        <taxon>Pseudomonadati</taxon>
        <taxon>Pseudomonadota</taxon>
        <taxon>Alphaproteobacteria</taxon>
        <taxon>Holosporales</taxon>
        <taxon>Holosporaceae</taxon>
        <taxon>Candidatus Bealeia</taxon>
    </lineage>
</organism>
<protein>
    <recommendedName>
        <fullName evidence="4">4Fe-4S ferredoxin-type domain-containing protein</fullName>
    </recommendedName>
</protein>
<evidence type="ECO:0000313" key="2">
    <source>
        <dbReference type="EMBL" id="WVX67662.1"/>
    </source>
</evidence>
<accession>A0ABZ2C5B0</accession>
<feature type="chain" id="PRO_5046174333" description="4Fe-4S ferredoxin-type domain-containing protein" evidence="1">
    <location>
        <begin position="23"/>
        <end position="98"/>
    </location>
</feature>
<feature type="signal peptide" evidence="1">
    <location>
        <begin position="1"/>
        <end position="22"/>
    </location>
</feature>
<keyword evidence="1" id="KW-0732">Signal</keyword>
<dbReference type="EMBL" id="CP133270">
    <property type="protein sequence ID" value="WVX67662.1"/>
    <property type="molecule type" value="Genomic_DNA"/>
</dbReference>
<keyword evidence="3" id="KW-1185">Reference proteome</keyword>
<name>A0ABZ2C5B0_9PROT</name>